<name>A0ACB9N0V8_9MYRT</name>
<proteinExistence type="predicted"/>
<sequence>MAVGIGSKHIAGSFLEVIEHQGWQGFWAGNAVNMVRIIPTQSIELGTFECVKRAMTSMQKKWNEDGGPKLQIGQVTLNLSLSWVSPVAVAGAATGVASTLV</sequence>
<gene>
    <name evidence="1" type="ORF">MLD38_028363</name>
</gene>
<reference evidence="2" key="1">
    <citation type="journal article" date="2023" name="Front. Plant Sci.">
        <title>Chromosomal-level genome assembly of Melastoma candidum provides insights into trichome evolution.</title>
        <authorList>
            <person name="Zhong Y."/>
            <person name="Wu W."/>
            <person name="Sun C."/>
            <person name="Zou P."/>
            <person name="Liu Y."/>
            <person name="Dai S."/>
            <person name="Zhou R."/>
        </authorList>
    </citation>
    <scope>NUCLEOTIDE SEQUENCE [LARGE SCALE GENOMIC DNA]</scope>
</reference>
<evidence type="ECO:0000313" key="1">
    <source>
        <dbReference type="EMBL" id="KAI4330052.1"/>
    </source>
</evidence>
<comment type="caution">
    <text evidence="1">The sequence shown here is derived from an EMBL/GenBank/DDBJ whole genome shotgun (WGS) entry which is preliminary data.</text>
</comment>
<dbReference type="EMBL" id="CM042887">
    <property type="protein sequence ID" value="KAI4330052.1"/>
    <property type="molecule type" value="Genomic_DNA"/>
</dbReference>
<accession>A0ACB9N0V8</accession>
<organism evidence="1 2">
    <name type="scientific">Melastoma candidum</name>
    <dbReference type="NCBI Taxonomy" id="119954"/>
    <lineage>
        <taxon>Eukaryota</taxon>
        <taxon>Viridiplantae</taxon>
        <taxon>Streptophyta</taxon>
        <taxon>Embryophyta</taxon>
        <taxon>Tracheophyta</taxon>
        <taxon>Spermatophyta</taxon>
        <taxon>Magnoliopsida</taxon>
        <taxon>eudicotyledons</taxon>
        <taxon>Gunneridae</taxon>
        <taxon>Pentapetalae</taxon>
        <taxon>rosids</taxon>
        <taxon>malvids</taxon>
        <taxon>Myrtales</taxon>
        <taxon>Melastomataceae</taxon>
        <taxon>Melastomatoideae</taxon>
        <taxon>Melastomateae</taxon>
        <taxon>Melastoma</taxon>
    </lineage>
</organism>
<dbReference type="Proteomes" id="UP001057402">
    <property type="component" value="Chromosome 8"/>
</dbReference>
<keyword evidence="2" id="KW-1185">Reference proteome</keyword>
<evidence type="ECO:0000313" key="2">
    <source>
        <dbReference type="Proteomes" id="UP001057402"/>
    </source>
</evidence>
<protein>
    <submittedName>
        <fullName evidence="1">Uncharacterized protein</fullName>
    </submittedName>
</protein>